<feature type="chain" id="PRO_5015509725" evidence="4">
    <location>
        <begin position="23"/>
        <end position="250"/>
    </location>
</feature>
<protein>
    <submittedName>
        <fullName evidence="5">ABC transporter</fullName>
    </submittedName>
</protein>
<evidence type="ECO:0000313" key="5">
    <source>
        <dbReference type="EMBL" id="AVO41794.1"/>
    </source>
</evidence>
<evidence type="ECO:0000313" key="6">
    <source>
        <dbReference type="Proteomes" id="UP000239326"/>
    </source>
</evidence>
<sequence length="250" mass="27275">MYPHMKKILMALALGSALAGCASGPNRNPADPLEPYNRKMSEFNETVDRAVLKPVATAYQEATPVLVRTGVSNFFANLGDAWSFVNNSLQLRVEPAVTSFFRFAINSTMGLAGVLDVASEMGMDRYKQDFGLTLGRWGVPTGPYFVLPILGPSTIRDTAALPVDMWGNPLSMVDPVSARNSLYALRAVDARANLLRAGRVLDSAALDKYSFTREVYLQVRREESGRFKRPADALPSDGSLPSEPEAGEVR</sequence>
<dbReference type="Pfam" id="PF04333">
    <property type="entry name" value="MlaA"/>
    <property type="match status" value="1"/>
</dbReference>
<keyword evidence="2 4" id="KW-0732">Signal</keyword>
<dbReference type="EMBL" id="CP027669">
    <property type="protein sequence ID" value="AVO41794.1"/>
    <property type="molecule type" value="Genomic_DNA"/>
</dbReference>
<feature type="compositionally biased region" description="Basic and acidic residues" evidence="3">
    <location>
        <begin position="222"/>
        <end position="231"/>
    </location>
</feature>
<evidence type="ECO:0000256" key="1">
    <source>
        <dbReference type="ARBA" id="ARBA00010634"/>
    </source>
</evidence>
<evidence type="ECO:0000256" key="2">
    <source>
        <dbReference type="ARBA" id="ARBA00022729"/>
    </source>
</evidence>
<dbReference type="OrthoDB" id="9785326at2"/>
<dbReference type="Proteomes" id="UP000239326">
    <property type="component" value="Chromosome"/>
</dbReference>
<name>A0A2S0N0W6_9BURK</name>
<dbReference type="GO" id="GO:0016020">
    <property type="term" value="C:membrane"/>
    <property type="evidence" value="ECO:0007669"/>
    <property type="project" value="InterPro"/>
</dbReference>
<dbReference type="PROSITE" id="PS51257">
    <property type="entry name" value="PROKAR_LIPOPROTEIN"/>
    <property type="match status" value="1"/>
</dbReference>
<feature type="signal peptide" evidence="4">
    <location>
        <begin position="1"/>
        <end position="22"/>
    </location>
</feature>
<evidence type="ECO:0000256" key="4">
    <source>
        <dbReference type="SAM" id="SignalP"/>
    </source>
</evidence>
<reference evidence="5 6" key="1">
    <citation type="submission" date="2018-03" db="EMBL/GenBank/DDBJ databases">
        <title>Genome sequencing of Simplicispira sp.</title>
        <authorList>
            <person name="Kim S.-J."/>
            <person name="Heo J."/>
            <person name="Kwon S.-W."/>
        </authorList>
    </citation>
    <scope>NUCLEOTIDE SEQUENCE [LARGE SCALE GENOMIC DNA]</scope>
    <source>
        <strain evidence="5 6">SC1-8</strain>
    </source>
</reference>
<dbReference type="AlphaFoldDB" id="A0A2S0N0W6"/>
<dbReference type="PRINTS" id="PR01805">
    <property type="entry name" value="VACJLIPOPROT"/>
</dbReference>
<gene>
    <name evidence="5" type="ORF">C6571_11325</name>
</gene>
<dbReference type="RefSeq" id="WP_106446771.1">
    <property type="nucleotide sequence ID" value="NZ_CP027669.1"/>
</dbReference>
<feature type="region of interest" description="Disordered" evidence="3">
    <location>
        <begin position="222"/>
        <end position="250"/>
    </location>
</feature>
<accession>A0A2S0N0W6</accession>
<dbReference type="KEGG" id="simp:C6571_11325"/>
<dbReference type="GO" id="GO:0120010">
    <property type="term" value="P:intermembrane phospholipid transfer"/>
    <property type="evidence" value="ECO:0007669"/>
    <property type="project" value="TreeGrafter"/>
</dbReference>
<proteinExistence type="inferred from homology"/>
<comment type="similarity">
    <text evidence="1">Belongs to the MlaA family.</text>
</comment>
<dbReference type="PANTHER" id="PTHR30035:SF3">
    <property type="entry name" value="INTERMEMBRANE PHOSPHOLIPID TRANSPORT SYSTEM LIPOPROTEIN MLAA"/>
    <property type="match status" value="1"/>
</dbReference>
<keyword evidence="6" id="KW-1185">Reference proteome</keyword>
<evidence type="ECO:0000256" key="3">
    <source>
        <dbReference type="SAM" id="MobiDB-lite"/>
    </source>
</evidence>
<organism evidence="5 6">
    <name type="scientific">Simplicispira suum</name>
    <dbReference type="NCBI Taxonomy" id="2109915"/>
    <lineage>
        <taxon>Bacteria</taxon>
        <taxon>Pseudomonadati</taxon>
        <taxon>Pseudomonadota</taxon>
        <taxon>Betaproteobacteria</taxon>
        <taxon>Burkholderiales</taxon>
        <taxon>Comamonadaceae</taxon>
        <taxon>Simplicispira</taxon>
    </lineage>
</organism>
<dbReference type="InterPro" id="IPR007428">
    <property type="entry name" value="MlaA"/>
</dbReference>
<dbReference type="PANTHER" id="PTHR30035">
    <property type="entry name" value="LIPOPROTEIN VACJ-RELATED"/>
    <property type="match status" value="1"/>
</dbReference>